<feature type="transmembrane region" description="Helical" evidence="8">
    <location>
        <begin position="238"/>
        <end position="265"/>
    </location>
</feature>
<dbReference type="InterPro" id="IPR020846">
    <property type="entry name" value="MFS_dom"/>
</dbReference>
<evidence type="ECO:0000256" key="1">
    <source>
        <dbReference type="ARBA" id="ARBA00004651"/>
    </source>
</evidence>
<dbReference type="Pfam" id="PF07690">
    <property type="entry name" value="MFS_1"/>
    <property type="match status" value="1"/>
</dbReference>
<feature type="transmembrane region" description="Helical" evidence="8">
    <location>
        <begin position="271"/>
        <end position="292"/>
    </location>
</feature>
<reference evidence="10 11" key="1">
    <citation type="submission" date="2022-10" db="EMBL/GenBank/DDBJ databases">
        <title>The complete genomes of actinobacterial strains from the NBC collection.</title>
        <authorList>
            <person name="Joergensen T.S."/>
            <person name="Alvarez Arevalo M."/>
            <person name="Sterndorff E.B."/>
            <person name="Faurdal D."/>
            <person name="Vuksanovic O."/>
            <person name="Mourched A.-S."/>
            <person name="Charusanti P."/>
            <person name="Shaw S."/>
            <person name="Blin K."/>
            <person name="Weber T."/>
        </authorList>
    </citation>
    <scope>NUCLEOTIDE SEQUENCE [LARGE SCALE GENOMIC DNA]</scope>
    <source>
        <strain evidence="10 11">NBC_00123</strain>
    </source>
</reference>
<evidence type="ECO:0000256" key="3">
    <source>
        <dbReference type="ARBA" id="ARBA00022475"/>
    </source>
</evidence>
<dbReference type="Proteomes" id="UP001622594">
    <property type="component" value="Chromosome"/>
</dbReference>
<feature type="transmembrane region" description="Helical" evidence="8">
    <location>
        <begin position="400"/>
        <end position="419"/>
    </location>
</feature>
<dbReference type="PANTHER" id="PTHR23517">
    <property type="entry name" value="RESISTANCE PROTEIN MDTM, PUTATIVE-RELATED-RELATED"/>
    <property type="match status" value="1"/>
</dbReference>
<proteinExistence type="predicted"/>
<evidence type="ECO:0000256" key="4">
    <source>
        <dbReference type="ARBA" id="ARBA00022692"/>
    </source>
</evidence>
<keyword evidence="3" id="KW-1003">Cell membrane</keyword>
<name>A0ABZ1L550_9ACTN</name>
<dbReference type="InterPro" id="IPR050171">
    <property type="entry name" value="MFS_Transporters"/>
</dbReference>
<accession>A0ABZ1L550</accession>
<dbReference type="Gene3D" id="1.20.1250.20">
    <property type="entry name" value="MFS general substrate transporter like domains"/>
    <property type="match status" value="1"/>
</dbReference>
<feature type="transmembrane region" description="Helical" evidence="8">
    <location>
        <begin position="29"/>
        <end position="51"/>
    </location>
</feature>
<feature type="region of interest" description="Disordered" evidence="7">
    <location>
        <begin position="1"/>
        <end position="21"/>
    </location>
</feature>
<feature type="transmembrane region" description="Helical" evidence="8">
    <location>
        <begin position="180"/>
        <end position="202"/>
    </location>
</feature>
<keyword evidence="6 8" id="KW-0472">Membrane</keyword>
<feature type="transmembrane region" description="Helical" evidence="8">
    <location>
        <begin position="329"/>
        <end position="349"/>
    </location>
</feature>
<evidence type="ECO:0000259" key="9">
    <source>
        <dbReference type="PROSITE" id="PS50850"/>
    </source>
</evidence>
<evidence type="ECO:0000256" key="8">
    <source>
        <dbReference type="SAM" id="Phobius"/>
    </source>
</evidence>
<keyword evidence="11" id="KW-1185">Reference proteome</keyword>
<dbReference type="InterPro" id="IPR011701">
    <property type="entry name" value="MFS"/>
</dbReference>
<feature type="transmembrane region" description="Helical" evidence="8">
    <location>
        <begin position="154"/>
        <end position="174"/>
    </location>
</feature>
<evidence type="ECO:0000313" key="11">
    <source>
        <dbReference type="Proteomes" id="UP001622594"/>
    </source>
</evidence>
<evidence type="ECO:0000313" key="10">
    <source>
        <dbReference type="EMBL" id="WTR69615.1"/>
    </source>
</evidence>
<dbReference type="RefSeq" id="WP_405871117.1">
    <property type="nucleotide sequence ID" value="NZ_CP108188.1"/>
</dbReference>
<dbReference type="InterPro" id="IPR036259">
    <property type="entry name" value="MFS_trans_sf"/>
</dbReference>
<keyword evidence="2" id="KW-0813">Transport</keyword>
<evidence type="ECO:0000256" key="7">
    <source>
        <dbReference type="SAM" id="MobiDB-lite"/>
    </source>
</evidence>
<evidence type="ECO:0000256" key="6">
    <source>
        <dbReference type="ARBA" id="ARBA00023136"/>
    </source>
</evidence>
<dbReference type="PANTHER" id="PTHR23517:SF2">
    <property type="entry name" value="MULTIDRUG RESISTANCE PROTEIN MDTH"/>
    <property type="match status" value="1"/>
</dbReference>
<keyword evidence="5 8" id="KW-1133">Transmembrane helix</keyword>
<evidence type="ECO:0000256" key="5">
    <source>
        <dbReference type="ARBA" id="ARBA00022989"/>
    </source>
</evidence>
<keyword evidence="4 8" id="KW-0812">Transmembrane</keyword>
<dbReference type="EMBL" id="CP108188">
    <property type="protein sequence ID" value="WTR69615.1"/>
    <property type="molecule type" value="Genomic_DNA"/>
</dbReference>
<feature type="transmembrane region" description="Helical" evidence="8">
    <location>
        <begin position="304"/>
        <end position="323"/>
    </location>
</feature>
<organism evidence="10 11">
    <name type="scientific">Streptomyces zaomyceticus</name>
    <dbReference type="NCBI Taxonomy" id="68286"/>
    <lineage>
        <taxon>Bacteria</taxon>
        <taxon>Bacillati</taxon>
        <taxon>Actinomycetota</taxon>
        <taxon>Actinomycetes</taxon>
        <taxon>Kitasatosporales</taxon>
        <taxon>Streptomycetaceae</taxon>
        <taxon>Streptomyces</taxon>
    </lineage>
</organism>
<protein>
    <submittedName>
        <fullName evidence="10">MFS transporter</fullName>
    </submittedName>
</protein>
<gene>
    <name evidence="10" type="ORF">OG814_10225</name>
</gene>
<dbReference type="PROSITE" id="PS50850">
    <property type="entry name" value="MFS"/>
    <property type="match status" value="1"/>
</dbReference>
<feature type="domain" description="Major facilitator superfamily (MFS) profile" evidence="9">
    <location>
        <begin position="237"/>
        <end position="437"/>
    </location>
</feature>
<dbReference type="SUPFAM" id="SSF103473">
    <property type="entry name" value="MFS general substrate transporter"/>
    <property type="match status" value="1"/>
</dbReference>
<feature type="transmembrane region" description="Helical" evidence="8">
    <location>
        <begin position="57"/>
        <end position="78"/>
    </location>
</feature>
<evidence type="ECO:0000256" key="2">
    <source>
        <dbReference type="ARBA" id="ARBA00022448"/>
    </source>
</evidence>
<comment type="subcellular location">
    <subcellularLocation>
        <location evidence="1">Cell membrane</location>
        <topology evidence="1">Multi-pass membrane protein</topology>
    </subcellularLocation>
</comment>
<sequence>MTPGVAATALRGRGSGPGDRADRARAGQLLLGTGIDSLGSGLSAGAAMLYFVTMVGLAPGAVTLAMSAGAVLGILTPVPVGRLADRYGLVRVYVGALVLRGVGVLCYATATSYPAFFAFTLWLMALETTTFPLQQSLLGAVFEEGARVRLMTRVRAVRSAAFGVGAVVAGLALASGSRSLVVALLMVNGASFLVLAWTVLLIGRAAPDAGAVAGSRTAAAPDAERSAPGRPVLKDLRFLGLCLSNGLLSLHETVLLVLMPLWLVVELGLSPALPGLLTALYTGLTVVLQLVLGRLRWTEAATGGTLLVSGAFLAAACLVCAVADGLTAAAWQVVLCVLAVVLLTVGENLQMVAAWQTVFDLAPPERRGEYMGAFNTGSGVQSVIGPTLTHRVVLPLGPAGWLLLAGLLGGAAIAFGSLAKGAQASRTARSEDQGANV</sequence>